<dbReference type="InterPro" id="IPR043472">
    <property type="entry name" value="Macro_dom-like"/>
</dbReference>
<evidence type="ECO:0000313" key="3">
    <source>
        <dbReference type="Proteomes" id="UP000317863"/>
    </source>
</evidence>
<dbReference type="Proteomes" id="UP000317863">
    <property type="component" value="Unassembled WGS sequence"/>
</dbReference>
<dbReference type="AlphaFoldDB" id="A0A544QTN6"/>
<evidence type="ECO:0000259" key="1">
    <source>
        <dbReference type="Pfam" id="PF13643"/>
    </source>
</evidence>
<organism evidence="2 3">
    <name type="scientific">Peptacetobacter hominis</name>
    <dbReference type="NCBI Taxonomy" id="2743610"/>
    <lineage>
        <taxon>Bacteria</taxon>
        <taxon>Bacillati</taxon>
        <taxon>Bacillota</taxon>
        <taxon>Clostridia</taxon>
        <taxon>Peptostreptococcales</taxon>
        <taxon>Peptostreptococcaceae</taxon>
        <taxon>Peptacetobacter</taxon>
    </lineage>
</organism>
<dbReference type="InterPro" id="IPR025285">
    <property type="entry name" value="DUF4145"/>
</dbReference>
<evidence type="ECO:0000313" key="2">
    <source>
        <dbReference type="EMBL" id="TQQ84056.1"/>
    </source>
</evidence>
<reference evidence="2 3" key="1">
    <citation type="submission" date="2019-02" db="EMBL/GenBank/DDBJ databases">
        <title>Peptostreptococcaceae bacterium ZHW00191 nov., a new bacterium isolated from the human gut.</title>
        <authorList>
            <person name="Zhou H.-W."/>
            <person name="Chen X.-J."/>
        </authorList>
    </citation>
    <scope>NUCLEOTIDE SEQUENCE [LARGE SCALE GENOMIC DNA]</scope>
    <source>
        <strain evidence="2 3">ZHW00191</strain>
    </source>
</reference>
<gene>
    <name evidence="2" type="ORF">EXD82_08620</name>
</gene>
<feature type="domain" description="DUF4145" evidence="1">
    <location>
        <begin position="267"/>
        <end position="329"/>
    </location>
</feature>
<dbReference type="OrthoDB" id="1550709at2"/>
<name>A0A544QTN6_9FIRM</name>
<protein>
    <submittedName>
        <fullName evidence="2">DUF4145 domain-containing protein</fullName>
    </submittedName>
</protein>
<keyword evidence="3" id="KW-1185">Reference proteome</keyword>
<dbReference type="Pfam" id="PF13643">
    <property type="entry name" value="DUF4145"/>
    <property type="match status" value="1"/>
</dbReference>
<dbReference type="RefSeq" id="WP_142536510.1">
    <property type="nucleotide sequence ID" value="NZ_SGJB01000017.1"/>
</dbReference>
<sequence>MDKYSKVYLNRHEFGTVSGLKFLELHYADLTEFYHPADVLIIASYENHVGSVTKAFECTLRDVCSISLDSLYEDAEIDLHRSLGVWLSKEIKNEKFGFKRIACVDINEDEEIVTPEILESRIKNVFAMFNLAYGIGIDIESAAMPVIGSCLKNVSNDEILRILVEQSRNAMEKTYSLEGIYIVDNDREKVMDFDCKMNELLNRSDIDQKNVFSDESCDEILCDIWSKIKSYTGKSSRQKYRKTGRDDVIEELEMRVESRELRQFELCVLARKLLEYIIYDVAGEKAGGRNLFQKIEYLRKADIASQRITSYMHVVRTFGNAGVHADDELSEISVDENHIDRHILVECIQRIVDYWVEEKYIDRKQTKWIIDNN</sequence>
<comment type="caution">
    <text evidence="2">The sequence shown here is derived from an EMBL/GenBank/DDBJ whole genome shotgun (WGS) entry which is preliminary data.</text>
</comment>
<accession>A0A544QTN6</accession>
<dbReference type="EMBL" id="SGJB01000017">
    <property type="protein sequence ID" value="TQQ84056.1"/>
    <property type="molecule type" value="Genomic_DNA"/>
</dbReference>
<proteinExistence type="predicted"/>
<dbReference type="SUPFAM" id="SSF52949">
    <property type="entry name" value="Macro domain-like"/>
    <property type="match status" value="1"/>
</dbReference>
<dbReference type="Gene3D" id="3.40.220.10">
    <property type="entry name" value="Leucine Aminopeptidase, subunit E, domain 1"/>
    <property type="match status" value="1"/>
</dbReference>